<reference evidence="2" key="2">
    <citation type="submission" date="2014-01" db="EMBL/GenBank/DDBJ databases">
        <authorList>
            <person name="Hammerl J."/>
        </authorList>
    </citation>
    <scope>NUCLEOTIDE SEQUENCE</scope>
    <source>
        <strain evidence="2">48/10</strain>
        <plasmid evidence="2">p48/10</plasmid>
    </source>
</reference>
<keyword evidence="1" id="KW-0812">Transmembrane</keyword>
<organism evidence="2">
    <name type="scientific">Vibrio vulnificus</name>
    <dbReference type="NCBI Taxonomy" id="672"/>
    <lineage>
        <taxon>Bacteria</taxon>
        <taxon>Pseudomonadati</taxon>
        <taxon>Pseudomonadota</taxon>
        <taxon>Gammaproteobacteria</taxon>
        <taxon>Vibrionales</taxon>
        <taxon>Vibrionaceae</taxon>
        <taxon>Vibrio</taxon>
    </lineage>
</organism>
<evidence type="ECO:0000313" key="2">
    <source>
        <dbReference type="EMBL" id="CDM12451.1"/>
    </source>
</evidence>
<name>A0AAI8ZLH2_VIBVL</name>
<keyword evidence="1" id="KW-1133">Transmembrane helix</keyword>
<geneLocation type="plasmid" evidence="2">
    <name>p48/10</name>
</geneLocation>
<protein>
    <submittedName>
        <fullName evidence="2">Uncharacterized protein</fullName>
    </submittedName>
</protein>
<dbReference type="AlphaFoldDB" id="A0AAI8ZLH2"/>
<dbReference type="EMBL" id="HG803186">
    <property type="protein sequence ID" value="CDM12451.1"/>
    <property type="molecule type" value="Genomic_DNA"/>
</dbReference>
<keyword evidence="1" id="KW-0472">Membrane</keyword>
<proteinExistence type="predicted"/>
<keyword evidence="2" id="KW-0614">Plasmid</keyword>
<sequence length="190" mass="21410">MFGKPNQSATIHIFKEFSAAYVVVFAVVLFAAPKTDELRQLLWSSSFPMASLSVILVLFYSIATILRQEPEPLDVARASQRDHTYLMFRDVKGGSRFLSINIEDLDRVMKATKKLVAEVRPKETVLDALCRVQDVYENGHFDLLIVNTTGSGLALRDLLFQHFPETPIVGAIPVQHKTSPDFELLINRFA</sequence>
<feature type="transmembrane region" description="Helical" evidence="1">
    <location>
        <begin position="45"/>
        <end position="66"/>
    </location>
</feature>
<feature type="transmembrane region" description="Helical" evidence="1">
    <location>
        <begin position="12"/>
        <end position="33"/>
    </location>
</feature>
<evidence type="ECO:0000256" key="1">
    <source>
        <dbReference type="SAM" id="Phobius"/>
    </source>
</evidence>
<reference evidence="2" key="1">
    <citation type="journal article" date="2014" name="Genome Announc.">
        <title>Complete Nucleotide Sequence of pVv01, a P1-Like Plasmid Prophage of Vibrio vulnificus.</title>
        <authorList>
            <person name="Hammerl J.A."/>
            <person name="Klevanskaa K."/>
            <person name="Strauch E."/>
            <person name="Hertwig S."/>
        </authorList>
    </citation>
    <scope>NUCLEOTIDE SEQUENCE</scope>
    <source>
        <strain evidence="2">48/10</strain>
    </source>
</reference>
<accession>A0AAI8ZLH2</accession>